<evidence type="ECO:0000256" key="1">
    <source>
        <dbReference type="ARBA" id="ARBA00004196"/>
    </source>
</evidence>
<dbReference type="InterPro" id="IPR028082">
    <property type="entry name" value="Peripla_BP_I"/>
</dbReference>
<reference evidence="5 6" key="1">
    <citation type="journal article" date="2019" name="Int. J. Syst. Evol. Microbiol.">
        <title>The Global Catalogue of Microorganisms (GCM) 10K type strain sequencing project: providing services to taxonomists for standard genome sequencing and annotation.</title>
        <authorList>
            <consortium name="The Broad Institute Genomics Platform"/>
            <consortium name="The Broad Institute Genome Sequencing Center for Infectious Disease"/>
            <person name="Wu L."/>
            <person name="Ma J."/>
        </authorList>
    </citation>
    <scope>NUCLEOTIDE SEQUENCE [LARGE SCALE GENOMIC DNA]</scope>
    <source>
        <strain evidence="5 6">JCM 15134</strain>
    </source>
</reference>
<evidence type="ECO:0000256" key="2">
    <source>
        <dbReference type="ARBA" id="ARBA00007639"/>
    </source>
</evidence>
<comment type="similarity">
    <text evidence="2">Belongs to the bacterial solute-binding protein 2 family.</text>
</comment>
<evidence type="ECO:0000313" key="5">
    <source>
        <dbReference type="EMBL" id="GAA0701159.1"/>
    </source>
</evidence>
<dbReference type="Gene3D" id="3.40.50.2300">
    <property type="match status" value="2"/>
</dbReference>
<feature type="domain" description="Periplasmic binding protein" evidence="4">
    <location>
        <begin position="45"/>
        <end position="301"/>
    </location>
</feature>
<evidence type="ECO:0000259" key="4">
    <source>
        <dbReference type="Pfam" id="PF13407"/>
    </source>
</evidence>
<proteinExistence type="inferred from homology"/>
<dbReference type="EMBL" id="BAAAET010000006">
    <property type="protein sequence ID" value="GAA0701159.1"/>
    <property type="molecule type" value="Genomic_DNA"/>
</dbReference>
<dbReference type="SUPFAM" id="SSF53822">
    <property type="entry name" value="Periplasmic binding protein-like I"/>
    <property type="match status" value="1"/>
</dbReference>
<dbReference type="Pfam" id="PF13407">
    <property type="entry name" value="Peripla_BP_4"/>
    <property type="match status" value="1"/>
</dbReference>
<evidence type="ECO:0000313" key="6">
    <source>
        <dbReference type="Proteomes" id="UP001499915"/>
    </source>
</evidence>
<dbReference type="Proteomes" id="UP001499915">
    <property type="component" value="Unassembled WGS sequence"/>
</dbReference>
<dbReference type="PANTHER" id="PTHR46847">
    <property type="entry name" value="D-ALLOSE-BINDING PERIPLASMIC PROTEIN-RELATED"/>
    <property type="match status" value="1"/>
</dbReference>
<comment type="subcellular location">
    <subcellularLocation>
        <location evidence="1">Cell envelope</location>
    </subcellularLocation>
</comment>
<keyword evidence="3" id="KW-0732">Signal</keyword>
<evidence type="ECO:0000256" key="3">
    <source>
        <dbReference type="ARBA" id="ARBA00022729"/>
    </source>
</evidence>
<dbReference type="PANTHER" id="PTHR46847:SF1">
    <property type="entry name" value="D-ALLOSE-BINDING PERIPLASMIC PROTEIN-RELATED"/>
    <property type="match status" value="1"/>
</dbReference>
<dbReference type="RefSeq" id="WP_343808587.1">
    <property type="nucleotide sequence ID" value="NZ_BAAAET010000006.1"/>
</dbReference>
<dbReference type="InterPro" id="IPR025997">
    <property type="entry name" value="SBP_2_dom"/>
</dbReference>
<protein>
    <submittedName>
        <fullName evidence="5">Substrate-binding domain-containing protein</fullName>
    </submittedName>
</protein>
<sequence length="337" mass="36942">MQKDVSVLSALFWPLTLIALLCCMLTVPARAMELMSEDAPQPRLAYIASDTRIPFWNIMASGIRRQAQELGYDVSIYSPHNDARRELEFVATAIQQQIKGLIISPTNSSAAATLIKLAGRAGIPVIIADIGADSDDYVSYISSDNYTGAYQIGKVLTQALQSKGWQQGRVGIIAIPQKRLNGQARTAGFMRALNEAGIQNAAMRQQVDFSYDETYAFSRELIDSIPDLRALWLQGSDRYQGALDAIADSGRKGEILLLTFDAEPEFLQLIPSDVLVGAAMQQPFLMGEQAVLSLHQHLQGESIAHEQKLPVLAISAENLEQNLSTIRRNVLGLEANP</sequence>
<keyword evidence="6" id="KW-1185">Reference proteome</keyword>
<name>A0ABN1IAZ0_9GAMM</name>
<gene>
    <name evidence="5" type="ORF">GCM10009104_32870</name>
</gene>
<organism evidence="5 6">
    <name type="scientific">Marinobacterium maritimum</name>
    <dbReference type="NCBI Taxonomy" id="500162"/>
    <lineage>
        <taxon>Bacteria</taxon>
        <taxon>Pseudomonadati</taxon>
        <taxon>Pseudomonadota</taxon>
        <taxon>Gammaproteobacteria</taxon>
        <taxon>Oceanospirillales</taxon>
        <taxon>Oceanospirillaceae</taxon>
        <taxon>Marinobacterium</taxon>
    </lineage>
</organism>
<comment type="caution">
    <text evidence="5">The sequence shown here is derived from an EMBL/GenBank/DDBJ whole genome shotgun (WGS) entry which is preliminary data.</text>
</comment>
<accession>A0ABN1IAZ0</accession>